<feature type="compositionally biased region" description="Polar residues" evidence="1">
    <location>
        <begin position="685"/>
        <end position="701"/>
    </location>
</feature>
<feature type="region of interest" description="Disordered" evidence="1">
    <location>
        <begin position="339"/>
        <end position="362"/>
    </location>
</feature>
<dbReference type="STRING" id="91928.A0A0D2BSX3"/>
<evidence type="ECO:0000313" key="4">
    <source>
        <dbReference type="Proteomes" id="UP000053328"/>
    </source>
</evidence>
<evidence type="ECO:0000313" key="3">
    <source>
        <dbReference type="EMBL" id="KIW14379.1"/>
    </source>
</evidence>
<feature type="region of interest" description="Disordered" evidence="1">
    <location>
        <begin position="666"/>
        <end position="722"/>
    </location>
</feature>
<feature type="region of interest" description="Disordered" evidence="1">
    <location>
        <begin position="196"/>
        <end position="227"/>
    </location>
</feature>
<dbReference type="EMBL" id="KN847496">
    <property type="protein sequence ID" value="KIW14379.1"/>
    <property type="molecule type" value="Genomic_DNA"/>
</dbReference>
<name>A0A0D2BSX3_9EURO</name>
<sequence>MHYPPWTALLPAAVVPDGVLLRSRAASTSTTCLPSSLLSLVPQCAVACIQLFAESKYPGATCSATSDLEFLCTEDNTSDLTIGEAGLQCVVSFCTGQNQLQIGVYNVCAGIAGAQPETARTITATLFGTSTTAVFSTTSPSKASSSLTSLTVASSTMESLPPSVTPPTSTEQLSMIVMAPPSTTTDSAAPVTFSSGVDSSSLLSPSPATTSTPQTTSLSSDTSGREASKPVLSTAQIAGIAVGGVAIALAVFALLMLMCWMRRRRQARRRSQRRSRLVEAAPPSEYQSPPKQGTPTTFSNVSSTLNVPTTGARFYAPQQPSEEKRRSFWRRSIRPEEIGVAVSPKAPGPDSPMSASSQQSLTRLLPTAPKRALWPAPLNVEAMRERRTYSQRPPSDATLLDEEVESKVDRTEAIMVDNQPFILEKPPLAKRQRTVPAPLKLPVVPEDRTQTPTQAVRIPLTPTYDNGNVDLISPPRGFATPPPRNANVAEERQRTTTSVSIPERKLAPSSAHASRDARKSPPAGFFPPSGEIGVWQSPREEPYVRASRLTPAVASPIERHSSISSDFTEIDEDTTPEEVNKQLGLTANPPTPSVVTTRVTDSQPAQASPIKDLRYPSIPRSAAISRQAETLAKPAQLRNPPVRFAGPASQRDRLVRAEASFVQTDTTSSDGYLSDDTIEWPVPPLSNSDSRRTNMTASNLRPSLAHGRGTAPNRGRRPLSQMMSPSLNEMVVSEAMSTKLTVPQRSPSSKARLTPSKSKSGDLYLTVDL</sequence>
<dbReference type="GeneID" id="27334244"/>
<feature type="compositionally biased region" description="Polar residues" evidence="1">
    <location>
        <begin position="285"/>
        <end position="304"/>
    </location>
</feature>
<feature type="compositionally biased region" description="Low complexity" evidence="1">
    <location>
        <begin position="196"/>
        <end position="222"/>
    </location>
</feature>
<reference evidence="3 4" key="1">
    <citation type="submission" date="2015-01" db="EMBL/GenBank/DDBJ databases">
        <title>The Genome Sequence of Exophiala spinifera CBS89968.</title>
        <authorList>
            <consortium name="The Broad Institute Genomics Platform"/>
            <person name="Cuomo C."/>
            <person name="de Hoog S."/>
            <person name="Gorbushina A."/>
            <person name="Stielow B."/>
            <person name="Teixiera M."/>
            <person name="Abouelleil A."/>
            <person name="Chapman S.B."/>
            <person name="Priest M."/>
            <person name="Young S.K."/>
            <person name="Wortman J."/>
            <person name="Nusbaum C."/>
            <person name="Birren B."/>
        </authorList>
    </citation>
    <scope>NUCLEOTIDE SEQUENCE [LARGE SCALE GENOMIC DNA]</scope>
    <source>
        <strain evidence="3 4">CBS 89968</strain>
    </source>
</reference>
<dbReference type="VEuPathDB" id="FungiDB:PV08_07161"/>
<feature type="compositionally biased region" description="Polar residues" evidence="1">
    <location>
        <begin position="353"/>
        <end position="362"/>
    </location>
</feature>
<evidence type="ECO:0000256" key="2">
    <source>
        <dbReference type="SAM" id="Phobius"/>
    </source>
</evidence>
<protein>
    <recommendedName>
        <fullName evidence="5">Extracellular membrane protein CFEM domain-containing protein</fullName>
    </recommendedName>
</protein>
<dbReference type="OrthoDB" id="3946741at2759"/>
<keyword evidence="2" id="KW-0472">Membrane</keyword>
<keyword evidence="2" id="KW-0812">Transmembrane</keyword>
<feature type="region of interest" description="Disordered" evidence="1">
    <location>
        <begin position="737"/>
        <end position="769"/>
    </location>
</feature>
<feature type="compositionally biased region" description="Polar residues" evidence="1">
    <location>
        <begin position="737"/>
        <end position="758"/>
    </location>
</feature>
<feature type="transmembrane region" description="Helical" evidence="2">
    <location>
        <begin position="237"/>
        <end position="260"/>
    </location>
</feature>
<feature type="region of interest" description="Disordered" evidence="1">
    <location>
        <begin position="475"/>
        <end position="537"/>
    </location>
</feature>
<gene>
    <name evidence="3" type="ORF">PV08_07161</name>
</gene>
<dbReference type="RefSeq" id="XP_016234595.1">
    <property type="nucleotide sequence ID" value="XM_016381493.1"/>
</dbReference>
<dbReference type="HOGENOM" id="CLU_022544_0_0_1"/>
<organism evidence="3 4">
    <name type="scientific">Exophiala spinifera</name>
    <dbReference type="NCBI Taxonomy" id="91928"/>
    <lineage>
        <taxon>Eukaryota</taxon>
        <taxon>Fungi</taxon>
        <taxon>Dikarya</taxon>
        <taxon>Ascomycota</taxon>
        <taxon>Pezizomycotina</taxon>
        <taxon>Eurotiomycetes</taxon>
        <taxon>Chaetothyriomycetidae</taxon>
        <taxon>Chaetothyriales</taxon>
        <taxon>Herpotrichiellaceae</taxon>
        <taxon>Exophiala</taxon>
    </lineage>
</organism>
<proteinExistence type="predicted"/>
<evidence type="ECO:0008006" key="5">
    <source>
        <dbReference type="Google" id="ProtNLM"/>
    </source>
</evidence>
<accession>A0A0D2BSX3</accession>
<dbReference type="Proteomes" id="UP000053328">
    <property type="component" value="Unassembled WGS sequence"/>
</dbReference>
<feature type="region of interest" description="Disordered" evidence="1">
    <location>
        <begin position="581"/>
        <end position="608"/>
    </location>
</feature>
<keyword evidence="2" id="KW-1133">Transmembrane helix</keyword>
<feature type="region of interest" description="Disordered" evidence="1">
    <location>
        <begin position="267"/>
        <end position="304"/>
    </location>
</feature>
<dbReference type="AlphaFoldDB" id="A0A0D2BSX3"/>
<evidence type="ECO:0000256" key="1">
    <source>
        <dbReference type="SAM" id="MobiDB-lite"/>
    </source>
</evidence>
<keyword evidence="4" id="KW-1185">Reference proteome</keyword>